<protein>
    <submittedName>
        <fullName evidence="2">Uncharacterized protein</fullName>
    </submittedName>
</protein>
<keyword evidence="3" id="KW-1185">Reference proteome</keyword>
<proteinExistence type="predicted"/>
<reference evidence="2 3" key="1">
    <citation type="journal article" date="2019" name="Nat. Ecol. Evol.">
        <title>Megaphylogeny resolves global patterns of mushroom evolution.</title>
        <authorList>
            <person name="Varga T."/>
            <person name="Krizsan K."/>
            <person name="Foldi C."/>
            <person name="Dima B."/>
            <person name="Sanchez-Garcia M."/>
            <person name="Sanchez-Ramirez S."/>
            <person name="Szollosi G.J."/>
            <person name="Szarkandi J.G."/>
            <person name="Papp V."/>
            <person name="Albert L."/>
            <person name="Andreopoulos W."/>
            <person name="Angelini C."/>
            <person name="Antonin V."/>
            <person name="Barry K.W."/>
            <person name="Bougher N.L."/>
            <person name="Buchanan P."/>
            <person name="Buyck B."/>
            <person name="Bense V."/>
            <person name="Catcheside P."/>
            <person name="Chovatia M."/>
            <person name="Cooper J."/>
            <person name="Damon W."/>
            <person name="Desjardin D."/>
            <person name="Finy P."/>
            <person name="Geml J."/>
            <person name="Haridas S."/>
            <person name="Hughes K."/>
            <person name="Justo A."/>
            <person name="Karasinski D."/>
            <person name="Kautmanova I."/>
            <person name="Kiss B."/>
            <person name="Kocsube S."/>
            <person name="Kotiranta H."/>
            <person name="LaButti K.M."/>
            <person name="Lechner B.E."/>
            <person name="Liimatainen K."/>
            <person name="Lipzen A."/>
            <person name="Lukacs Z."/>
            <person name="Mihaltcheva S."/>
            <person name="Morgado L.N."/>
            <person name="Niskanen T."/>
            <person name="Noordeloos M.E."/>
            <person name="Ohm R.A."/>
            <person name="Ortiz-Santana B."/>
            <person name="Ovrebo C."/>
            <person name="Racz N."/>
            <person name="Riley R."/>
            <person name="Savchenko A."/>
            <person name="Shiryaev A."/>
            <person name="Soop K."/>
            <person name="Spirin V."/>
            <person name="Szebenyi C."/>
            <person name="Tomsovsky M."/>
            <person name="Tulloss R.E."/>
            <person name="Uehling J."/>
            <person name="Grigoriev I.V."/>
            <person name="Vagvolgyi C."/>
            <person name="Papp T."/>
            <person name="Martin F.M."/>
            <person name="Miettinen O."/>
            <person name="Hibbett D.S."/>
            <person name="Nagy L.G."/>
        </authorList>
    </citation>
    <scope>NUCLEOTIDE SEQUENCE [LARGE SCALE GENOMIC DNA]</scope>
    <source>
        <strain evidence="2 3">CBS 962.96</strain>
    </source>
</reference>
<dbReference type="Proteomes" id="UP000297245">
    <property type="component" value="Unassembled WGS sequence"/>
</dbReference>
<dbReference type="AlphaFoldDB" id="A0A4S8LRD4"/>
<evidence type="ECO:0000256" key="1">
    <source>
        <dbReference type="SAM" id="MobiDB-lite"/>
    </source>
</evidence>
<accession>A0A4S8LRD4</accession>
<name>A0A4S8LRD4_DENBC</name>
<sequence>MLYIFKQANADDNDSDTFEADVDVDENNENNDDTMMDEEEEAQMDDPVDNAILSTVDSLIDESDREFDIVLDENDLAEAVNTLKKVKKLTHQIKYHTIKRNVATRWDSVNTMLSSVIHLQPALDIACSQQWLAGCNKPNPLAKFKLTKTDWELIKALKLLVEPLAAATTALETNK</sequence>
<gene>
    <name evidence="2" type="ORF">K435DRAFT_862876</name>
</gene>
<organism evidence="2 3">
    <name type="scientific">Dendrothele bispora (strain CBS 962.96)</name>
    <dbReference type="NCBI Taxonomy" id="1314807"/>
    <lineage>
        <taxon>Eukaryota</taxon>
        <taxon>Fungi</taxon>
        <taxon>Dikarya</taxon>
        <taxon>Basidiomycota</taxon>
        <taxon>Agaricomycotina</taxon>
        <taxon>Agaricomycetes</taxon>
        <taxon>Agaricomycetidae</taxon>
        <taxon>Agaricales</taxon>
        <taxon>Agaricales incertae sedis</taxon>
        <taxon>Dendrothele</taxon>
    </lineage>
</organism>
<evidence type="ECO:0000313" key="3">
    <source>
        <dbReference type="Proteomes" id="UP000297245"/>
    </source>
</evidence>
<dbReference type="EMBL" id="ML179291">
    <property type="protein sequence ID" value="THU92006.1"/>
    <property type="molecule type" value="Genomic_DNA"/>
</dbReference>
<evidence type="ECO:0000313" key="2">
    <source>
        <dbReference type="EMBL" id="THU92006.1"/>
    </source>
</evidence>
<feature type="region of interest" description="Disordered" evidence="1">
    <location>
        <begin position="14"/>
        <end position="33"/>
    </location>
</feature>